<dbReference type="KEGG" id="minf:MESINF_0227"/>
<gene>
    <name evidence="1" type="ORF">MESINF_0227</name>
</gene>
<organism evidence="1 2">
    <name type="scientific">Mesotoga infera</name>
    <dbReference type="NCBI Taxonomy" id="1236046"/>
    <lineage>
        <taxon>Bacteria</taxon>
        <taxon>Thermotogati</taxon>
        <taxon>Thermotogota</taxon>
        <taxon>Thermotogae</taxon>
        <taxon>Kosmotogales</taxon>
        <taxon>Kosmotogaceae</taxon>
        <taxon>Mesotoga</taxon>
    </lineage>
</organism>
<proteinExistence type="predicted"/>
<protein>
    <recommendedName>
        <fullName evidence="3">HEAT repeat domain-containing protein</fullName>
    </recommendedName>
</protein>
<keyword evidence="2" id="KW-1185">Reference proteome</keyword>
<dbReference type="SUPFAM" id="SSF48371">
    <property type="entry name" value="ARM repeat"/>
    <property type="match status" value="1"/>
</dbReference>
<dbReference type="InterPro" id="IPR016024">
    <property type="entry name" value="ARM-type_fold"/>
</dbReference>
<dbReference type="AlphaFoldDB" id="A0A7Z7LDN8"/>
<dbReference type="RefSeq" id="WP_169698123.1">
    <property type="nucleotide sequence ID" value="NZ_LS974202.1"/>
</dbReference>
<name>A0A7Z7LDN8_9BACT</name>
<accession>A0A7Z7LDN8</accession>
<reference evidence="1 2" key="1">
    <citation type="submission" date="2017-01" db="EMBL/GenBank/DDBJ databases">
        <authorList>
            <person name="Erauso G."/>
        </authorList>
    </citation>
    <scope>NUCLEOTIDE SEQUENCE [LARGE SCALE GENOMIC DNA]</scope>
    <source>
        <strain evidence="1">MESINF1</strain>
    </source>
</reference>
<dbReference type="Gene3D" id="1.25.10.10">
    <property type="entry name" value="Leucine-rich Repeat Variant"/>
    <property type="match status" value="1"/>
</dbReference>
<evidence type="ECO:0000313" key="1">
    <source>
        <dbReference type="EMBL" id="SSC11676.1"/>
    </source>
</evidence>
<dbReference type="InterPro" id="IPR011989">
    <property type="entry name" value="ARM-like"/>
</dbReference>
<evidence type="ECO:0008006" key="3">
    <source>
        <dbReference type="Google" id="ProtNLM"/>
    </source>
</evidence>
<evidence type="ECO:0000313" key="2">
    <source>
        <dbReference type="Proteomes" id="UP000250796"/>
    </source>
</evidence>
<sequence>MERQELIDRIVEEKGAEAVPLLMDLMVSEDDETAQICFEALLQLGERTSPELLKRLREGGEDISMLYLADLAGELGDKRAVPYLYDLLRHFDEEGSQAVIYEALARLGEGSKVAGILSLLLQEGGDESARDQLIMAISQTASPEGVKTLARMYSDTKLDKSTRAFVLEGLHMLLSSNAKLKDILLEIDNGKEIIERLYIWQKEI</sequence>
<dbReference type="Proteomes" id="UP000250796">
    <property type="component" value="Chromosome MESINF"/>
</dbReference>
<dbReference type="EMBL" id="LS974202">
    <property type="protein sequence ID" value="SSC11676.1"/>
    <property type="molecule type" value="Genomic_DNA"/>
</dbReference>